<dbReference type="EMBL" id="QPKV01000008">
    <property type="protein sequence ID" value="RDC55125.1"/>
    <property type="molecule type" value="Genomic_DNA"/>
</dbReference>
<dbReference type="SUPFAM" id="SSF50630">
    <property type="entry name" value="Acid proteases"/>
    <property type="match status" value="1"/>
</dbReference>
<dbReference type="PROSITE" id="PS51257">
    <property type="entry name" value="PROKAR_LIPOPROTEIN"/>
    <property type="match status" value="1"/>
</dbReference>
<evidence type="ECO:0000259" key="1">
    <source>
        <dbReference type="PROSITE" id="PS50106"/>
    </source>
</evidence>
<dbReference type="InterPro" id="IPR036034">
    <property type="entry name" value="PDZ_sf"/>
</dbReference>
<reference evidence="2 3" key="1">
    <citation type="submission" date="2018-07" db="EMBL/GenBank/DDBJ databases">
        <title>Pedobacter sp. nov., isolated from soil.</title>
        <authorList>
            <person name="Zhou L.Y."/>
            <person name="Du Z.J."/>
        </authorList>
    </citation>
    <scope>NUCLEOTIDE SEQUENCE [LARGE SCALE GENOMIC DNA]</scope>
    <source>
        <strain evidence="2 3">JDX94</strain>
    </source>
</reference>
<dbReference type="InterPro" id="IPR021109">
    <property type="entry name" value="Peptidase_aspartic_dom_sf"/>
</dbReference>
<dbReference type="SUPFAM" id="SSF50156">
    <property type="entry name" value="PDZ domain-like"/>
    <property type="match status" value="1"/>
</dbReference>
<protein>
    <recommendedName>
        <fullName evidence="1">PDZ domain-containing protein</fullName>
    </recommendedName>
</protein>
<dbReference type="Gene3D" id="2.30.42.10">
    <property type="match status" value="1"/>
</dbReference>
<feature type="domain" description="PDZ" evidence="1">
    <location>
        <begin position="301"/>
        <end position="359"/>
    </location>
</feature>
<evidence type="ECO:0000313" key="2">
    <source>
        <dbReference type="EMBL" id="RDC55125.1"/>
    </source>
</evidence>
<dbReference type="CDD" id="cd05483">
    <property type="entry name" value="retropepsin_like_bacteria"/>
    <property type="match status" value="1"/>
</dbReference>
<comment type="caution">
    <text evidence="2">The sequence shown here is derived from an EMBL/GenBank/DDBJ whole genome shotgun (WGS) entry which is preliminary data.</text>
</comment>
<dbReference type="InterPro" id="IPR034122">
    <property type="entry name" value="Retropepsin-like_bacterial"/>
</dbReference>
<dbReference type="Pfam" id="PF13650">
    <property type="entry name" value="Asp_protease_2"/>
    <property type="match status" value="1"/>
</dbReference>
<sequence>MKKVLYLAIFISLFISCNPVRRILNTGNLRQTEFIEKIPFNFDFGVPIIKVNIGNKSYNFLFDTGAPTTLSPELARTLNLKSLQKSKNSDSQGYEKKEDVVIIPEIKIGNLIFENTGALIIDMKKTFQMACLNVDGIIGANQMSKAIWQLDYKNKIITATNNLSNFEIPKDVKTIDFLPVKIQNTPLIPVTVNSKTTYITFDTGSNGDLNLGLTGYLDAVKNLKKAESVGIGGTGVYGEGRESVTTYIKVPEMQIGTLKLINQIVPFRNGKSGNIGNGILQHYKVIIDWNMHKIYLPEVSNFDFSKLNRFGIGLKFIENKTVIASIFKNTDAEQLGMAVNDEIVEIDGRNVSNFTEADACYFTFTNIFRGKDSSKVTISKNGRKINFNLKRAILLE</sequence>
<evidence type="ECO:0000313" key="3">
    <source>
        <dbReference type="Proteomes" id="UP000253961"/>
    </source>
</evidence>
<dbReference type="AlphaFoldDB" id="A0A369PV55"/>
<dbReference type="InterPro" id="IPR001478">
    <property type="entry name" value="PDZ"/>
</dbReference>
<gene>
    <name evidence="2" type="ORF">DU508_18415</name>
</gene>
<dbReference type="Proteomes" id="UP000253961">
    <property type="component" value="Unassembled WGS sequence"/>
</dbReference>
<proteinExistence type="predicted"/>
<name>A0A369PV55_9SPHI</name>
<organism evidence="2 3">
    <name type="scientific">Pedobacter chinensis</name>
    <dbReference type="NCBI Taxonomy" id="2282421"/>
    <lineage>
        <taxon>Bacteria</taxon>
        <taxon>Pseudomonadati</taxon>
        <taxon>Bacteroidota</taxon>
        <taxon>Sphingobacteriia</taxon>
        <taxon>Sphingobacteriales</taxon>
        <taxon>Sphingobacteriaceae</taxon>
        <taxon>Pedobacter</taxon>
    </lineage>
</organism>
<keyword evidence="3" id="KW-1185">Reference proteome</keyword>
<accession>A0A369PV55</accession>
<dbReference type="Gene3D" id="2.40.70.10">
    <property type="entry name" value="Acid Proteases"/>
    <property type="match status" value="2"/>
</dbReference>
<dbReference type="PROSITE" id="PS50106">
    <property type="entry name" value="PDZ"/>
    <property type="match status" value="1"/>
</dbReference>
<dbReference type="RefSeq" id="WP_115404236.1">
    <property type="nucleotide sequence ID" value="NZ_QPKV01000008.1"/>
</dbReference>
<dbReference type="OrthoDB" id="5580718at2"/>